<dbReference type="EMBL" id="JAENIL010000055">
    <property type="protein sequence ID" value="MBK1879695.1"/>
    <property type="molecule type" value="Genomic_DNA"/>
</dbReference>
<keyword evidence="5" id="KW-1185">Reference proteome</keyword>
<dbReference type="SUPFAM" id="SSF53300">
    <property type="entry name" value="vWA-like"/>
    <property type="match status" value="1"/>
</dbReference>
<dbReference type="RefSeq" id="WP_200357909.1">
    <property type="nucleotide sequence ID" value="NZ_JAENIL010000055.1"/>
</dbReference>
<dbReference type="InterPro" id="IPR036465">
    <property type="entry name" value="vWFA_dom_sf"/>
</dbReference>
<dbReference type="PANTHER" id="PTHR45737:SF6">
    <property type="entry name" value="VON WILLEBRAND FACTOR A DOMAIN-CONTAINING PROTEIN 5A"/>
    <property type="match status" value="1"/>
</dbReference>
<dbReference type="SMART" id="SM00609">
    <property type="entry name" value="VIT"/>
    <property type="match status" value="1"/>
</dbReference>
<dbReference type="PROSITE" id="PS50234">
    <property type="entry name" value="VWFA"/>
    <property type="match status" value="1"/>
</dbReference>
<dbReference type="PROSITE" id="PS51468">
    <property type="entry name" value="VIT"/>
    <property type="match status" value="1"/>
</dbReference>
<dbReference type="Pfam" id="PF08487">
    <property type="entry name" value="VIT"/>
    <property type="match status" value="1"/>
</dbReference>
<sequence length="812" mass="89956">MPNRHIRLSNTEEDFGLIAWLEGTRFKLPLKAVDVRFNIADAFAKVEIDSVFLNSQDSALDVSYLFPLPCDASVYRCELIADGRTIKAIVQKEEHARAMFEKAKAEGHRAALIEYRRDNLFNLSLGNVQANEVVVLRLAYIQELETAVKSTSLRIPLNPCSRYVPGKPLLRSNQGSGSADDTDEVPDASLVSPPRIDQLHPDAATLRITGRFPKGAISVDTLHSPSHCIVTRSADFPCVSLATDSEIPDREFVLRWEEPKLLAGTSTLLCSSEADSSPGYLTIMPPPLEADDLHVEPRSIWFLLDCSGSMSGAKWENTCKALIAAVQKLSHHDRVSIALFDTYVRHFAEKPLSPDQLLKDPNFKNIVSLFTGGGTHLLSAIQSVLTQRTHAGDPTLEDHLVIITDGEVGNERAIRQELANSEKALFVHTIGIALNPNDSLLKPLAKDHGGQCMILSPQESIEEAVELILLGTGQSSLTDLKASDNVTPIGGLPNRLYPNLPHKIPVTVHQANKTRLNATTADRRDWQNTPVLLSGDEELLRLTQARKEIDLFLKARSTASAIRIARKHNLLCEGASFVAIDQESKATIATETFEQPSIEEPFGFGSGGTDFCASPSRPNIRASIAAPSMRFGSENEEDLHISEVPPSKDDSPKVEGFDWLRWVRNLTERIEESNSGELNFNTLISEVAQLLEEATSEFSLKPEAAPKLLALHWANEMKCARTAITQIDERCPEVSKTLVQIGNQHDTTDQETPDWLEQNPELESHYHDFQKEVTAYRKIRELLKSNHFVLSRLDDLRVSILTQSLLTSKATP</sequence>
<evidence type="ECO:0000313" key="4">
    <source>
        <dbReference type="EMBL" id="MBK1879695.1"/>
    </source>
</evidence>
<gene>
    <name evidence="4" type="ORF">JIN87_22610</name>
</gene>
<dbReference type="Proteomes" id="UP000617628">
    <property type="component" value="Unassembled WGS sequence"/>
</dbReference>
<proteinExistence type="predicted"/>
<dbReference type="SMART" id="SM00327">
    <property type="entry name" value="VWA"/>
    <property type="match status" value="1"/>
</dbReference>
<feature type="region of interest" description="Disordered" evidence="1">
    <location>
        <begin position="166"/>
        <end position="196"/>
    </location>
</feature>
<dbReference type="InterPro" id="IPR013694">
    <property type="entry name" value="VIT"/>
</dbReference>
<feature type="domain" description="VWFA" evidence="2">
    <location>
        <begin position="299"/>
        <end position="468"/>
    </location>
</feature>
<accession>A0A934VT46</accession>
<dbReference type="Gene3D" id="3.40.50.410">
    <property type="entry name" value="von Willebrand factor, type A domain"/>
    <property type="match status" value="1"/>
</dbReference>
<protein>
    <submittedName>
        <fullName evidence="4">VWA domain-containing protein</fullName>
    </submittedName>
</protein>
<name>A0A934VT46_9BACT</name>
<evidence type="ECO:0000259" key="3">
    <source>
        <dbReference type="PROSITE" id="PS51468"/>
    </source>
</evidence>
<feature type="domain" description="VIT" evidence="3">
    <location>
        <begin position="14"/>
        <end position="142"/>
    </location>
</feature>
<comment type="caution">
    <text evidence="4">The sequence shown here is derived from an EMBL/GenBank/DDBJ whole genome shotgun (WGS) entry which is preliminary data.</text>
</comment>
<evidence type="ECO:0000313" key="5">
    <source>
        <dbReference type="Proteomes" id="UP000617628"/>
    </source>
</evidence>
<reference evidence="4" key="1">
    <citation type="submission" date="2021-01" db="EMBL/GenBank/DDBJ databases">
        <title>Modified the classification status of verrucomicrobia.</title>
        <authorList>
            <person name="Feng X."/>
        </authorList>
    </citation>
    <scope>NUCLEOTIDE SEQUENCE</scope>
    <source>
        <strain evidence="4">KCTC 13126</strain>
    </source>
</reference>
<dbReference type="Pfam" id="PF13768">
    <property type="entry name" value="VWA_3"/>
    <property type="match status" value="1"/>
</dbReference>
<organism evidence="4 5">
    <name type="scientific">Pelagicoccus mobilis</name>
    <dbReference type="NCBI Taxonomy" id="415221"/>
    <lineage>
        <taxon>Bacteria</taxon>
        <taxon>Pseudomonadati</taxon>
        <taxon>Verrucomicrobiota</taxon>
        <taxon>Opitutia</taxon>
        <taxon>Puniceicoccales</taxon>
        <taxon>Pelagicoccaceae</taxon>
        <taxon>Pelagicoccus</taxon>
    </lineage>
</organism>
<dbReference type="InterPro" id="IPR002035">
    <property type="entry name" value="VWF_A"/>
</dbReference>
<evidence type="ECO:0000259" key="2">
    <source>
        <dbReference type="PROSITE" id="PS50234"/>
    </source>
</evidence>
<dbReference type="AlphaFoldDB" id="A0A934VT46"/>
<evidence type="ECO:0000256" key="1">
    <source>
        <dbReference type="SAM" id="MobiDB-lite"/>
    </source>
</evidence>
<dbReference type="PANTHER" id="PTHR45737">
    <property type="entry name" value="VON WILLEBRAND FACTOR A DOMAIN-CONTAINING PROTEIN 5A"/>
    <property type="match status" value="1"/>
</dbReference>